<dbReference type="Gene3D" id="3.30.70.100">
    <property type="match status" value="1"/>
</dbReference>
<dbReference type="EMBL" id="JBHSPB010000005">
    <property type="protein sequence ID" value="MFC5720595.1"/>
    <property type="molecule type" value="Genomic_DNA"/>
</dbReference>
<dbReference type="Proteomes" id="UP001596083">
    <property type="component" value="Unassembled WGS sequence"/>
</dbReference>
<reference evidence="3" key="1">
    <citation type="journal article" date="2019" name="Int. J. Syst. Evol. Microbiol.">
        <title>The Global Catalogue of Microorganisms (GCM) 10K type strain sequencing project: providing services to taxonomists for standard genome sequencing and annotation.</title>
        <authorList>
            <consortium name="The Broad Institute Genomics Platform"/>
            <consortium name="The Broad Institute Genome Sequencing Center for Infectious Disease"/>
            <person name="Wu L."/>
            <person name="Ma J."/>
        </authorList>
    </citation>
    <scope>NUCLEOTIDE SEQUENCE [LARGE SCALE GENOMIC DNA]</scope>
    <source>
        <strain evidence="3">CGMCC 4.7304</strain>
    </source>
</reference>
<dbReference type="PANTHER" id="PTHR41521:SF4">
    <property type="entry name" value="BLR0684 PROTEIN"/>
    <property type="match status" value="1"/>
</dbReference>
<gene>
    <name evidence="2" type="ORF">ACFP1Z_10520</name>
</gene>
<name>A0ABW0Z1S6_9ACTN</name>
<dbReference type="InterPro" id="IPR010753">
    <property type="entry name" value="DUF1330"/>
</dbReference>
<evidence type="ECO:0000313" key="2">
    <source>
        <dbReference type="EMBL" id="MFC5720595.1"/>
    </source>
</evidence>
<protein>
    <submittedName>
        <fullName evidence="2">DUF1330 domain-containing protein</fullName>
    </submittedName>
</protein>
<dbReference type="Pfam" id="PF07045">
    <property type="entry name" value="DUF1330"/>
    <property type="match status" value="1"/>
</dbReference>
<sequence length="121" mass="13134">MPAYSIAVLRPTFPLHEDALTYVERVQATFEPYGGRFLVHGEPGEWIEGEALGFVVVVEFPDLARARAWYRSPAYQELLPLRTRHIPGSLLFVEGVGPDYDAARTAAAFRAAAAGGSADGA</sequence>
<comment type="caution">
    <text evidence="2">The sequence shown here is derived from an EMBL/GenBank/DDBJ whole genome shotgun (WGS) entry which is preliminary data.</text>
</comment>
<evidence type="ECO:0000313" key="3">
    <source>
        <dbReference type="Proteomes" id="UP001596083"/>
    </source>
</evidence>
<feature type="domain" description="DUF1330" evidence="1">
    <location>
        <begin position="3"/>
        <end position="96"/>
    </location>
</feature>
<accession>A0ABW0Z1S6</accession>
<evidence type="ECO:0000259" key="1">
    <source>
        <dbReference type="Pfam" id="PF07045"/>
    </source>
</evidence>
<proteinExistence type="predicted"/>
<dbReference type="PANTHER" id="PTHR41521">
    <property type="match status" value="1"/>
</dbReference>
<dbReference type="InterPro" id="IPR011008">
    <property type="entry name" value="Dimeric_a/b-barrel"/>
</dbReference>
<dbReference type="SUPFAM" id="SSF54909">
    <property type="entry name" value="Dimeric alpha+beta barrel"/>
    <property type="match status" value="1"/>
</dbReference>
<dbReference type="RefSeq" id="WP_390315748.1">
    <property type="nucleotide sequence ID" value="NZ_JBHSPB010000005.1"/>
</dbReference>
<organism evidence="2 3">
    <name type="scientific">Streptomyces gamaensis</name>
    <dbReference type="NCBI Taxonomy" id="1763542"/>
    <lineage>
        <taxon>Bacteria</taxon>
        <taxon>Bacillati</taxon>
        <taxon>Actinomycetota</taxon>
        <taxon>Actinomycetes</taxon>
        <taxon>Kitasatosporales</taxon>
        <taxon>Streptomycetaceae</taxon>
        <taxon>Streptomyces</taxon>
    </lineage>
</organism>
<keyword evidence="3" id="KW-1185">Reference proteome</keyword>